<gene>
    <name evidence="2" type="ORF">ENW48_07985</name>
</gene>
<sequence>MRFLTLFIIHLQRQLQTEMQYRTNLVVGLISQLTFTLLSVAFVGTFLKYGVSINGWSFWEMVFLFGMGDMTFGLSAIFVFRTFLIFDSRYIIEGQLDQLLVQPLHPLANLIFRNLDVTNLMVVLKGVLIVCIASGSLSLSWNFLKLTAFLVLTLGGALMYAGIYVFFCSLGFWWPRRTSFAWPILSLNYLTQYPLSIYPEGLQFFLSFIIPLGFAAFYPAQAFLGIHPGPRGYWIPFFVIPVAAALVWGVSWTVFRLGLDNYQSSGT</sequence>
<keyword evidence="1" id="KW-1133">Transmembrane helix</keyword>
<evidence type="ECO:0008006" key="3">
    <source>
        <dbReference type="Google" id="ProtNLM"/>
    </source>
</evidence>
<keyword evidence="1" id="KW-0812">Transmembrane</keyword>
<comment type="caution">
    <text evidence="2">The sequence shown here is derived from an EMBL/GenBank/DDBJ whole genome shotgun (WGS) entry which is preliminary data.</text>
</comment>
<protein>
    <recommendedName>
        <fullName evidence="3">ABC transporter permease</fullName>
    </recommendedName>
</protein>
<dbReference type="AlphaFoldDB" id="A0A7C5ENY5"/>
<dbReference type="InterPro" id="IPR010390">
    <property type="entry name" value="ABC-2_transporter-like"/>
</dbReference>
<feature type="transmembrane region" description="Helical" evidence="1">
    <location>
        <begin position="204"/>
        <end position="226"/>
    </location>
</feature>
<feature type="transmembrane region" description="Helical" evidence="1">
    <location>
        <begin position="149"/>
        <end position="173"/>
    </location>
</feature>
<dbReference type="Pfam" id="PF06182">
    <property type="entry name" value="ABC2_membrane_6"/>
    <property type="match status" value="1"/>
</dbReference>
<keyword evidence="1" id="KW-0472">Membrane</keyword>
<dbReference type="PANTHER" id="PTHR36833:SF1">
    <property type="entry name" value="INTEGRAL MEMBRANE TRANSPORT PROTEIN"/>
    <property type="match status" value="1"/>
</dbReference>
<feature type="transmembrane region" description="Helical" evidence="1">
    <location>
        <begin position="58"/>
        <end position="80"/>
    </location>
</feature>
<accession>A0A7C5ENY5</accession>
<organism evidence="2">
    <name type="scientific">Desulfobacca acetoxidans</name>
    <dbReference type="NCBI Taxonomy" id="60893"/>
    <lineage>
        <taxon>Bacteria</taxon>
        <taxon>Pseudomonadati</taxon>
        <taxon>Thermodesulfobacteriota</taxon>
        <taxon>Desulfobaccia</taxon>
        <taxon>Desulfobaccales</taxon>
        <taxon>Desulfobaccaceae</taxon>
        <taxon>Desulfobacca</taxon>
    </lineage>
</organism>
<dbReference type="PANTHER" id="PTHR36833">
    <property type="entry name" value="SLR0610 PROTEIN-RELATED"/>
    <property type="match status" value="1"/>
</dbReference>
<reference evidence="2" key="1">
    <citation type="journal article" date="2020" name="mSystems">
        <title>Genome- and Community-Level Interaction Insights into Carbon Utilization and Element Cycling Functions of Hydrothermarchaeota in Hydrothermal Sediment.</title>
        <authorList>
            <person name="Zhou Z."/>
            <person name="Liu Y."/>
            <person name="Xu W."/>
            <person name="Pan J."/>
            <person name="Luo Z.H."/>
            <person name="Li M."/>
        </authorList>
    </citation>
    <scope>NUCLEOTIDE SEQUENCE [LARGE SCALE GENOMIC DNA]</scope>
    <source>
        <strain evidence="2">SpSt-853</strain>
    </source>
</reference>
<evidence type="ECO:0000313" key="2">
    <source>
        <dbReference type="EMBL" id="HGZ12142.1"/>
    </source>
</evidence>
<evidence type="ECO:0000256" key="1">
    <source>
        <dbReference type="SAM" id="Phobius"/>
    </source>
</evidence>
<dbReference type="EMBL" id="DTKJ01000055">
    <property type="protein sequence ID" value="HGZ12142.1"/>
    <property type="molecule type" value="Genomic_DNA"/>
</dbReference>
<feature type="transmembrane region" description="Helical" evidence="1">
    <location>
        <begin position="233"/>
        <end position="255"/>
    </location>
</feature>
<proteinExistence type="predicted"/>
<name>A0A7C5ENY5_9BACT</name>
<feature type="transmembrane region" description="Helical" evidence="1">
    <location>
        <begin position="21"/>
        <end position="46"/>
    </location>
</feature>
<feature type="transmembrane region" description="Helical" evidence="1">
    <location>
        <begin position="122"/>
        <end position="143"/>
    </location>
</feature>